<organism evidence="1 2">
    <name type="scientific">Hamiltosporidium magnivora</name>
    <dbReference type="NCBI Taxonomy" id="148818"/>
    <lineage>
        <taxon>Eukaryota</taxon>
        <taxon>Fungi</taxon>
        <taxon>Fungi incertae sedis</taxon>
        <taxon>Microsporidia</taxon>
        <taxon>Dubosqiidae</taxon>
        <taxon>Hamiltosporidium</taxon>
    </lineage>
</organism>
<proteinExistence type="predicted"/>
<dbReference type="AlphaFoldDB" id="A0A4Q9LCZ8"/>
<protein>
    <submittedName>
        <fullName evidence="1">Putative Gti1/Pac2-like cAMP-independent regulatory protein</fullName>
    </submittedName>
</protein>
<dbReference type="Proteomes" id="UP000293045">
    <property type="component" value="Unassembled WGS sequence"/>
</dbReference>
<name>A0A4Q9LCZ8_9MICR</name>
<dbReference type="Pfam" id="PF09729">
    <property type="entry name" value="Gti1_Pac2"/>
    <property type="match status" value="1"/>
</dbReference>
<dbReference type="VEuPathDB" id="MicrosporidiaDB:CWI39_0741p0020"/>
<dbReference type="InterPro" id="IPR018608">
    <property type="entry name" value="Gti1/Pac2"/>
</dbReference>
<dbReference type="PANTHER" id="PTHR28027">
    <property type="entry name" value="TRANSCRIPTIONAL REGULATOR MIT1"/>
    <property type="match status" value="1"/>
</dbReference>
<evidence type="ECO:0000313" key="2">
    <source>
        <dbReference type="Proteomes" id="UP000293045"/>
    </source>
</evidence>
<evidence type="ECO:0000313" key="1">
    <source>
        <dbReference type="EMBL" id="TBU04921.1"/>
    </source>
</evidence>
<comment type="caution">
    <text evidence="1">The sequence shown here is derived from an EMBL/GenBank/DDBJ whole genome shotgun (WGS) entry which is preliminary data.</text>
</comment>
<dbReference type="VEuPathDB" id="MicrosporidiaDB:CWI36_0825p0010"/>
<dbReference type="GO" id="GO:0003677">
    <property type="term" value="F:DNA binding"/>
    <property type="evidence" value="ECO:0007669"/>
    <property type="project" value="TreeGrafter"/>
</dbReference>
<gene>
    <name evidence="1" type="ORF">CWI39_0741p0020</name>
</gene>
<sequence>MNSTIETFYGCLHTQSDCQKLILLCQYGHLGRIIRRLSSYERASIRCGSIFVYEESESNIFRWTDGRAWHPSRLRGCFIFYKEKGGKLLKKTLNMNIAGKKYHVVAYQNDEDDQKRICCQKYKTKISTFFNQYEHMFNNLKYASTEQENISNSNVSSINMPELFDFGKQDASFNEKINENSFLNSEESKNNSLNTLNEIKCSDLNIGNNNSINKNYVSSSLEPLSEKNEKICKMCDQKIFDKLKNPFTQKLNSNNLINDNFDSKNYKNVYKSYFREHGIPKEIPSSNYYQPSPHLRQNEHFKKNISFSPNQQNEMQHGNIPVPSYPYNNRSTTIPYNASNYKYFKNSPFSDPISRFYNPYIDMSHKNTLNENTMPHFIQKIPNNYFKIRKKQEMEFNNKNLVSYPYDITTENNIEYFNTRNTSNTPTNEETLKNEDLKNANDLNIQSNLENETFDMF</sequence>
<reference evidence="1 2" key="1">
    <citation type="submission" date="2017-12" db="EMBL/GenBank/DDBJ databases">
        <authorList>
            <person name="Pombert J.-F."/>
            <person name="Haag K.L."/>
            <person name="Ebert D."/>
        </authorList>
    </citation>
    <scope>NUCLEOTIDE SEQUENCE [LARGE SCALE GENOMIC DNA]</scope>
    <source>
        <strain evidence="1">IL-BN-2</strain>
    </source>
</reference>
<accession>A0A4Q9LCZ8</accession>
<dbReference type="PANTHER" id="PTHR28027:SF2">
    <property type="entry name" value="TRANSCRIPTIONAL REGULATOR MIT1"/>
    <property type="match status" value="1"/>
</dbReference>
<dbReference type="EMBL" id="PIXR01000741">
    <property type="protein sequence ID" value="TBU04921.1"/>
    <property type="molecule type" value="Genomic_DNA"/>
</dbReference>